<feature type="signal peptide" evidence="1">
    <location>
        <begin position="1"/>
        <end position="18"/>
    </location>
</feature>
<protein>
    <submittedName>
        <fullName evidence="2">Histidine phosphatase superfamily</fullName>
    </submittedName>
</protein>
<evidence type="ECO:0000256" key="1">
    <source>
        <dbReference type="SAM" id="SignalP"/>
    </source>
</evidence>
<dbReference type="AlphaFoldDB" id="A0A136IY64"/>
<dbReference type="SUPFAM" id="SSF53254">
    <property type="entry name" value="Phosphoglycerate mutase-like"/>
    <property type="match status" value="1"/>
</dbReference>
<organism evidence="2 3">
    <name type="scientific">Microdochium bolleyi</name>
    <dbReference type="NCBI Taxonomy" id="196109"/>
    <lineage>
        <taxon>Eukaryota</taxon>
        <taxon>Fungi</taxon>
        <taxon>Dikarya</taxon>
        <taxon>Ascomycota</taxon>
        <taxon>Pezizomycotina</taxon>
        <taxon>Sordariomycetes</taxon>
        <taxon>Xylariomycetidae</taxon>
        <taxon>Xylariales</taxon>
        <taxon>Microdochiaceae</taxon>
        <taxon>Microdochium</taxon>
    </lineage>
</organism>
<dbReference type="InterPro" id="IPR029033">
    <property type="entry name" value="His_PPase_superfam"/>
</dbReference>
<keyword evidence="3" id="KW-1185">Reference proteome</keyword>
<dbReference type="SMART" id="SM00855">
    <property type="entry name" value="PGAM"/>
    <property type="match status" value="1"/>
</dbReference>
<dbReference type="InterPro" id="IPR050275">
    <property type="entry name" value="PGM_Phosphatase"/>
</dbReference>
<dbReference type="FunCoup" id="A0A136IY64">
    <property type="interactions" value="168"/>
</dbReference>
<sequence length="402" mass="44868">MLSKSALVLLSLASASLAWPSGRSGKWSDKQRKTCHGHESYINYTTVAGFFQQDDPATNPTGFDYTTTNFGLIEQSYATDAEFDPAGAKPQWERFENYVNVLNREADKNTQYKVFFLARHGEGYHNAAESYFGTPAWNCYWGPLDGNGTHTWRDAALTQAGIDQTIKANNFWRKQLAADIKMPAPQSYYSSPLQRCWQTAQATFQGLDLPADRPFAPVIKELFREGISMRTCDERSNKTFIQSRVPNFRFEEGFTEQDELWRGYEGETEEAGIARTKVVFDDVFSHDDSTWISLSSHSGAITKIYKVIGHQPFRLGTGQAIPVLIKAQNLRKVDIPTETIASWWSEATCANGPPVTSIGGTGCICSSTATATASASVTASVTFMYDLKSYRRESPVEVYEKS</sequence>
<dbReference type="Proteomes" id="UP000070501">
    <property type="component" value="Unassembled WGS sequence"/>
</dbReference>
<dbReference type="OrthoDB" id="496981at2759"/>
<gene>
    <name evidence="2" type="ORF">Micbo1qcDRAFT_189418</name>
</gene>
<dbReference type="CDD" id="cd07040">
    <property type="entry name" value="HP"/>
    <property type="match status" value="1"/>
</dbReference>
<keyword evidence="1" id="KW-0732">Signal</keyword>
<dbReference type="PANTHER" id="PTHR48100:SF32">
    <property type="entry name" value="ANCHORED PROTEIN, PUTATIVE (AFU_ORTHOLOGUE AFUA_1G10590)-RELATED"/>
    <property type="match status" value="1"/>
</dbReference>
<dbReference type="PANTHER" id="PTHR48100">
    <property type="entry name" value="BROAD-SPECIFICITY PHOSPHATASE YOR283W-RELATED"/>
    <property type="match status" value="1"/>
</dbReference>
<dbReference type="Pfam" id="PF00300">
    <property type="entry name" value="His_Phos_1"/>
    <property type="match status" value="1"/>
</dbReference>
<reference evidence="3" key="1">
    <citation type="submission" date="2016-02" db="EMBL/GenBank/DDBJ databases">
        <title>Draft genome sequence of Microdochium bolleyi, a fungal endophyte of beachgrass.</title>
        <authorList>
            <consortium name="DOE Joint Genome Institute"/>
            <person name="David A.S."/>
            <person name="May G."/>
            <person name="Haridas S."/>
            <person name="Lim J."/>
            <person name="Wang M."/>
            <person name="Labutti K."/>
            <person name="Lipzen A."/>
            <person name="Barry K."/>
            <person name="Grigoriev I.V."/>
        </authorList>
    </citation>
    <scope>NUCLEOTIDE SEQUENCE [LARGE SCALE GENOMIC DNA]</scope>
    <source>
        <strain evidence="3">J235TASD1</strain>
    </source>
</reference>
<name>A0A136IY64_9PEZI</name>
<accession>A0A136IY64</accession>
<proteinExistence type="predicted"/>
<dbReference type="GO" id="GO:0005737">
    <property type="term" value="C:cytoplasm"/>
    <property type="evidence" value="ECO:0007669"/>
    <property type="project" value="TreeGrafter"/>
</dbReference>
<dbReference type="GO" id="GO:0016791">
    <property type="term" value="F:phosphatase activity"/>
    <property type="evidence" value="ECO:0007669"/>
    <property type="project" value="TreeGrafter"/>
</dbReference>
<dbReference type="EMBL" id="KQ964254">
    <property type="protein sequence ID" value="KXJ89729.1"/>
    <property type="molecule type" value="Genomic_DNA"/>
</dbReference>
<dbReference type="InParanoid" id="A0A136IY64"/>
<dbReference type="Gene3D" id="3.40.50.1240">
    <property type="entry name" value="Phosphoglycerate mutase-like"/>
    <property type="match status" value="1"/>
</dbReference>
<feature type="chain" id="PRO_5007293268" evidence="1">
    <location>
        <begin position="19"/>
        <end position="402"/>
    </location>
</feature>
<evidence type="ECO:0000313" key="3">
    <source>
        <dbReference type="Proteomes" id="UP000070501"/>
    </source>
</evidence>
<evidence type="ECO:0000313" key="2">
    <source>
        <dbReference type="EMBL" id="KXJ89729.1"/>
    </source>
</evidence>
<dbReference type="InterPro" id="IPR013078">
    <property type="entry name" value="His_Pase_superF_clade-1"/>
</dbReference>